<organism evidence="2 3">
    <name type="scientific">Paramuricea clavata</name>
    <name type="common">Red gorgonian</name>
    <name type="synonym">Violescent sea-whip</name>
    <dbReference type="NCBI Taxonomy" id="317549"/>
    <lineage>
        <taxon>Eukaryota</taxon>
        <taxon>Metazoa</taxon>
        <taxon>Cnidaria</taxon>
        <taxon>Anthozoa</taxon>
        <taxon>Octocorallia</taxon>
        <taxon>Malacalcyonacea</taxon>
        <taxon>Plexauridae</taxon>
        <taxon>Paramuricea</taxon>
    </lineage>
</organism>
<name>A0A6S7H847_PARCT</name>
<dbReference type="Pfam" id="PF02897">
    <property type="entry name" value="Peptidase_S9_N"/>
    <property type="match status" value="1"/>
</dbReference>
<dbReference type="AlphaFoldDB" id="A0A6S7H847"/>
<dbReference type="OrthoDB" id="248387at2759"/>
<dbReference type="SUPFAM" id="SSF50993">
    <property type="entry name" value="Peptidase/esterase 'gauge' domain"/>
    <property type="match status" value="1"/>
</dbReference>
<accession>A0A6S7H847</accession>
<dbReference type="InterPro" id="IPR023302">
    <property type="entry name" value="Pept_S9A_N"/>
</dbReference>
<dbReference type="PANTHER" id="PTHR11757">
    <property type="entry name" value="PROTEASE FAMILY S9A OLIGOPEPTIDASE"/>
    <property type="match status" value="1"/>
</dbReference>
<evidence type="ECO:0000313" key="2">
    <source>
        <dbReference type="EMBL" id="CAB3999080.1"/>
    </source>
</evidence>
<proteinExistence type="inferred from homology"/>
<dbReference type="Gene3D" id="2.130.10.120">
    <property type="entry name" value="Prolyl oligopeptidase, N-terminal domain"/>
    <property type="match status" value="1"/>
</dbReference>
<dbReference type="EMBL" id="CACRXK020003511">
    <property type="protein sequence ID" value="CAB3999080.1"/>
    <property type="molecule type" value="Genomic_DNA"/>
</dbReference>
<keyword evidence="3" id="KW-1185">Reference proteome</keyword>
<gene>
    <name evidence="2" type="ORF">PACLA_8A086745</name>
</gene>
<reference evidence="2" key="1">
    <citation type="submission" date="2020-04" db="EMBL/GenBank/DDBJ databases">
        <authorList>
            <person name="Alioto T."/>
            <person name="Alioto T."/>
            <person name="Gomez Garrido J."/>
        </authorList>
    </citation>
    <scope>NUCLEOTIDE SEQUENCE</scope>
    <source>
        <strain evidence="2">A484AB</strain>
    </source>
</reference>
<dbReference type="Proteomes" id="UP001152795">
    <property type="component" value="Unassembled WGS sequence"/>
</dbReference>
<dbReference type="PANTHER" id="PTHR11757:SF19">
    <property type="entry name" value="PROLYL ENDOPEPTIDASE-LIKE"/>
    <property type="match status" value="1"/>
</dbReference>
<comment type="caution">
    <text evidence="2">The sequence shown here is derived from an EMBL/GenBank/DDBJ whole genome shotgun (WGS) entry which is preliminary data.</text>
</comment>
<sequence>MAHRSGSSLENNLPVSFGNFLYYTRRSKDDPNFIVHCRRQQNGFDEEILLDEASTVGYWEHFDVRTMKISPSQKYVAFIADISRNDTYCGILIDTVENPGKIVEQLPCVNIEWSGVDNILYYTTFNNLHRANKVWKHEIGQDTSKDELIFEENDARFFVDVSCTKDGRFVTINSSSKTTSEVRCF</sequence>
<evidence type="ECO:0000313" key="3">
    <source>
        <dbReference type="Proteomes" id="UP001152795"/>
    </source>
</evidence>
<dbReference type="InterPro" id="IPR051543">
    <property type="entry name" value="Serine_Peptidase_S9A"/>
</dbReference>
<dbReference type="GO" id="GO:0004252">
    <property type="term" value="F:serine-type endopeptidase activity"/>
    <property type="evidence" value="ECO:0007669"/>
    <property type="project" value="InterPro"/>
</dbReference>
<protein>
    <submittedName>
        <fullName evidence="2">Prolyl endopeptidase-like</fullName>
    </submittedName>
</protein>
<evidence type="ECO:0000256" key="1">
    <source>
        <dbReference type="ARBA" id="ARBA00005228"/>
    </source>
</evidence>
<comment type="similarity">
    <text evidence="1">Belongs to the peptidase S9A family.</text>
</comment>